<keyword evidence="1" id="KW-1185">Reference proteome</keyword>
<name>A0AAF3EBX2_9BILA</name>
<accession>A0AAF3EBX2</accession>
<dbReference type="Proteomes" id="UP000887575">
    <property type="component" value="Unassembled WGS sequence"/>
</dbReference>
<sequence length="80" mass="9287">MFIDHAYDLFKDFATIGFALNIVSDFWTLNEAYVGHFLNSTLRGKMFRMIIKSSNLDAKENLLFKASSRKEKSTLKITKF</sequence>
<protein>
    <submittedName>
        <fullName evidence="2">Uncharacterized protein</fullName>
    </submittedName>
</protein>
<evidence type="ECO:0000313" key="2">
    <source>
        <dbReference type="WBParaSite" id="MBELARI_LOCUS11452"/>
    </source>
</evidence>
<evidence type="ECO:0000313" key="1">
    <source>
        <dbReference type="Proteomes" id="UP000887575"/>
    </source>
</evidence>
<reference evidence="2" key="1">
    <citation type="submission" date="2024-02" db="UniProtKB">
        <authorList>
            <consortium name="WormBaseParasite"/>
        </authorList>
    </citation>
    <scope>IDENTIFICATION</scope>
</reference>
<organism evidence="1 2">
    <name type="scientific">Mesorhabditis belari</name>
    <dbReference type="NCBI Taxonomy" id="2138241"/>
    <lineage>
        <taxon>Eukaryota</taxon>
        <taxon>Metazoa</taxon>
        <taxon>Ecdysozoa</taxon>
        <taxon>Nematoda</taxon>
        <taxon>Chromadorea</taxon>
        <taxon>Rhabditida</taxon>
        <taxon>Rhabditina</taxon>
        <taxon>Rhabditomorpha</taxon>
        <taxon>Rhabditoidea</taxon>
        <taxon>Rhabditidae</taxon>
        <taxon>Mesorhabditinae</taxon>
        <taxon>Mesorhabditis</taxon>
    </lineage>
</organism>
<proteinExistence type="predicted"/>
<dbReference type="AlphaFoldDB" id="A0AAF3EBX2"/>
<dbReference type="WBParaSite" id="MBELARI_LOCUS11452">
    <property type="protein sequence ID" value="MBELARI_LOCUS11452"/>
    <property type="gene ID" value="MBELARI_LOCUS11452"/>
</dbReference>